<reference evidence="3 4" key="1">
    <citation type="submission" date="2020-10" db="EMBL/GenBank/DDBJ databases">
        <title>The Coptis chinensis genome and diversification of protoberbering-type alkaloids.</title>
        <authorList>
            <person name="Wang B."/>
            <person name="Shu S."/>
            <person name="Song C."/>
            <person name="Liu Y."/>
        </authorList>
    </citation>
    <scope>NUCLEOTIDE SEQUENCE [LARGE SCALE GENOMIC DNA]</scope>
    <source>
        <strain evidence="3">HL-2020</strain>
        <tissue evidence="3">Leaf</tissue>
    </source>
</reference>
<accession>A0A835IL17</accession>
<dbReference type="EMBL" id="JADFTS010000002">
    <property type="protein sequence ID" value="KAF9619154.1"/>
    <property type="molecule type" value="Genomic_DNA"/>
</dbReference>
<keyword evidence="2" id="KW-0472">Membrane</keyword>
<feature type="transmembrane region" description="Helical" evidence="2">
    <location>
        <begin position="298"/>
        <end position="319"/>
    </location>
</feature>
<evidence type="ECO:0000313" key="3">
    <source>
        <dbReference type="EMBL" id="KAF9619154.1"/>
    </source>
</evidence>
<keyword evidence="1" id="KW-0175">Coiled coil</keyword>
<feature type="coiled-coil region" evidence="1">
    <location>
        <begin position="143"/>
        <end position="219"/>
    </location>
</feature>
<feature type="transmembrane region" description="Helical" evidence="2">
    <location>
        <begin position="64"/>
        <end position="85"/>
    </location>
</feature>
<comment type="caution">
    <text evidence="3">The sequence shown here is derived from an EMBL/GenBank/DDBJ whole genome shotgun (WGS) entry which is preliminary data.</text>
</comment>
<proteinExistence type="predicted"/>
<protein>
    <recommendedName>
        <fullName evidence="5">WPP domain-interacting protein 2</fullName>
    </recommendedName>
</protein>
<keyword evidence="2" id="KW-1133">Transmembrane helix</keyword>
<sequence length="329" mass="37409">MKSENVVIYEKPRLQKNGDLMVKSLISLQSLEDVLEKGSLLQYAPAELSAANCCLSSFRCGKNLFILLLVAFFLANSLCHHLMLVEEIQKFKKIGSVSVALSDNFRTDPSFAKEAVFTDPTTQDANLADEVHFLEDGQDALQLTKHNGEVHILKSKLENLLAKLKAKEKQIIELESNLNRSELLQKASVSTFQFLQDKYREMEVELEGVLKQKIEVELEYLLVVGATQRLNVAFEDQISLFEDQKSLAGEQIKMLHKLRDAEHKAILLKTQAEELEASCQELLVTEKVLKVQNRLYKYTFYFTAQLLLLLVMVFVIFILRPQTSVVVPT</sequence>
<evidence type="ECO:0000313" key="4">
    <source>
        <dbReference type="Proteomes" id="UP000631114"/>
    </source>
</evidence>
<evidence type="ECO:0008006" key="5">
    <source>
        <dbReference type="Google" id="ProtNLM"/>
    </source>
</evidence>
<dbReference type="InterPro" id="IPR044696">
    <property type="entry name" value="WIP1/2/3"/>
</dbReference>
<dbReference type="AlphaFoldDB" id="A0A835IL17"/>
<dbReference type="PANTHER" id="PTHR34562:SF8">
    <property type="entry name" value="WPP DOMAIN-INTERACTING PROTEIN 1"/>
    <property type="match status" value="1"/>
</dbReference>
<dbReference type="OrthoDB" id="680851at2759"/>
<gene>
    <name evidence="3" type="ORF">IFM89_005168</name>
</gene>
<dbReference type="PANTHER" id="PTHR34562">
    <property type="entry name" value="WPP DOMAIN-INTERACTING PROTEIN 2"/>
    <property type="match status" value="1"/>
</dbReference>
<keyword evidence="4" id="KW-1185">Reference proteome</keyword>
<evidence type="ECO:0000256" key="1">
    <source>
        <dbReference type="SAM" id="Coils"/>
    </source>
</evidence>
<dbReference type="Proteomes" id="UP000631114">
    <property type="component" value="Unassembled WGS sequence"/>
</dbReference>
<keyword evidence="2" id="KW-0812">Transmembrane</keyword>
<name>A0A835IL17_9MAGN</name>
<evidence type="ECO:0000256" key="2">
    <source>
        <dbReference type="SAM" id="Phobius"/>
    </source>
</evidence>
<organism evidence="3 4">
    <name type="scientific">Coptis chinensis</name>
    <dbReference type="NCBI Taxonomy" id="261450"/>
    <lineage>
        <taxon>Eukaryota</taxon>
        <taxon>Viridiplantae</taxon>
        <taxon>Streptophyta</taxon>
        <taxon>Embryophyta</taxon>
        <taxon>Tracheophyta</taxon>
        <taxon>Spermatophyta</taxon>
        <taxon>Magnoliopsida</taxon>
        <taxon>Ranunculales</taxon>
        <taxon>Ranunculaceae</taxon>
        <taxon>Coptidoideae</taxon>
        <taxon>Coptis</taxon>
    </lineage>
</organism>